<name>X2CPN1_TIGJA</name>
<dbReference type="Pfam" id="PF10601">
    <property type="entry name" value="zf-LITAF-like"/>
    <property type="match status" value="1"/>
</dbReference>
<proteinExistence type="evidence at transcript level"/>
<keyword evidence="7" id="KW-0472">Membrane</keyword>
<dbReference type="InterPro" id="IPR037519">
    <property type="entry name" value="LITAF_fam"/>
</dbReference>
<feature type="domain" description="LITAF" evidence="9">
    <location>
        <begin position="66"/>
        <end position="149"/>
    </location>
</feature>
<dbReference type="GO" id="GO:0008270">
    <property type="term" value="F:zinc ion binding"/>
    <property type="evidence" value="ECO:0007669"/>
    <property type="project" value="TreeGrafter"/>
</dbReference>
<keyword evidence="5" id="KW-0479">Metal-binding</keyword>
<dbReference type="PANTHER" id="PTHR23292:SF6">
    <property type="entry name" value="FI16602P1-RELATED"/>
    <property type="match status" value="1"/>
</dbReference>
<keyword evidence="6" id="KW-0862">Zinc</keyword>
<sequence length="152" mass="16661">MVQSGPPPSYNESIKGHPNPPSRRNSFGTGGSGGPTWLYHFPQQSQFNSPYSSLQYEEISPSRALSQLPARCSKLNLGEDPVHMTCPYCHQVIVSVTSREVGCFAYALSASLCIIGCWPCAFLPCCISDLLDVTHTCPKCKRFLDTFKRGGL</sequence>
<evidence type="ECO:0000256" key="1">
    <source>
        <dbReference type="ARBA" id="ARBA00004414"/>
    </source>
</evidence>
<dbReference type="InterPro" id="IPR006629">
    <property type="entry name" value="LITAF"/>
</dbReference>
<evidence type="ECO:0000256" key="8">
    <source>
        <dbReference type="SAM" id="MobiDB-lite"/>
    </source>
</evidence>
<dbReference type="AlphaFoldDB" id="X2CPN1"/>
<evidence type="ECO:0000256" key="5">
    <source>
        <dbReference type="ARBA" id="ARBA00022723"/>
    </source>
</evidence>
<gene>
    <name evidence="10" type="primary">LITAF</name>
</gene>
<evidence type="ECO:0000256" key="4">
    <source>
        <dbReference type="ARBA" id="ARBA00005975"/>
    </source>
</evidence>
<evidence type="ECO:0000256" key="2">
    <source>
        <dbReference type="ARBA" id="ARBA00004481"/>
    </source>
</evidence>
<protein>
    <submittedName>
        <fullName evidence="10">Lipopolysaccharide-induced TNF factor</fullName>
    </submittedName>
</protein>
<evidence type="ECO:0000256" key="6">
    <source>
        <dbReference type="ARBA" id="ARBA00022833"/>
    </source>
</evidence>
<accession>X2CPN1</accession>
<dbReference type="GO" id="GO:0031902">
    <property type="term" value="C:late endosome membrane"/>
    <property type="evidence" value="ECO:0007669"/>
    <property type="project" value="UniProtKB-SubCell"/>
</dbReference>
<evidence type="ECO:0000256" key="7">
    <source>
        <dbReference type="ARBA" id="ARBA00023136"/>
    </source>
</evidence>
<dbReference type="PROSITE" id="PS51837">
    <property type="entry name" value="LITAF"/>
    <property type="match status" value="1"/>
</dbReference>
<comment type="subcellular location">
    <subcellularLocation>
        <location evidence="2">Endosome membrane</location>
        <topology evidence="2">Peripheral membrane protein</topology>
    </subcellularLocation>
    <subcellularLocation>
        <location evidence="1">Late endosome membrane</location>
    </subcellularLocation>
    <subcellularLocation>
        <location evidence="3">Lysosome membrane</location>
        <topology evidence="3">Peripheral membrane protein</topology>
        <orientation evidence="3">Cytoplasmic side</orientation>
    </subcellularLocation>
</comment>
<organism evidence="10">
    <name type="scientific">Tigriopus japonicus</name>
    <name type="common">Copepod</name>
    <dbReference type="NCBI Taxonomy" id="158387"/>
    <lineage>
        <taxon>Eukaryota</taxon>
        <taxon>Metazoa</taxon>
        <taxon>Ecdysozoa</taxon>
        <taxon>Arthropoda</taxon>
        <taxon>Crustacea</taxon>
        <taxon>Multicrustacea</taxon>
        <taxon>Hexanauplia</taxon>
        <taxon>Copepoda</taxon>
        <taxon>Harpacticoida</taxon>
        <taxon>Harpacticidae</taxon>
        <taxon>Tigriopus</taxon>
    </lineage>
</organism>
<comment type="similarity">
    <text evidence="4">Belongs to the CDIP1/LITAF family.</text>
</comment>
<evidence type="ECO:0000313" key="10">
    <source>
        <dbReference type="EMBL" id="AGS12620.1"/>
    </source>
</evidence>
<reference evidence="10" key="2">
    <citation type="journal article" date="2014" name="Dev. Comp. Immunol.">
        <title>Transcriptional profiles of Rel/NF-?B, inhibitor of NF-?B (I?B), and lipopolysaccharide-induced TNF-? factor (LITAF) in the lipopolysaccharide (LPS) and two Vibrio sp.-exposed intertidal copepod, Tigriopus japonicus.</title>
        <authorList>
            <person name="Kim B.M."/>
            <person name="Jeong C.B."/>
            <person name="Rhee J.S."/>
            <person name="Lee J.S."/>
        </authorList>
    </citation>
    <scope>NUCLEOTIDE SEQUENCE</scope>
</reference>
<reference evidence="10" key="1">
    <citation type="submission" date="2013-07" db="EMBL/GenBank/DDBJ databases">
        <authorList>
            <person name="Kim B.-M."/>
            <person name="Rhee J.-S."/>
            <person name="Lee J.-S."/>
        </authorList>
    </citation>
    <scope>NUCLEOTIDE SEQUENCE</scope>
</reference>
<dbReference type="PANTHER" id="PTHR23292">
    <property type="entry name" value="LIPOPOLYSACCHARIDE-INDUCED TUMOR NECROSIS FACTOR-ALPHA FACTOR"/>
    <property type="match status" value="1"/>
</dbReference>
<dbReference type="EMBL" id="KF322035">
    <property type="protein sequence ID" value="AGS12620.1"/>
    <property type="molecule type" value="mRNA"/>
</dbReference>
<dbReference type="GO" id="GO:0005765">
    <property type="term" value="C:lysosomal membrane"/>
    <property type="evidence" value="ECO:0007669"/>
    <property type="project" value="UniProtKB-SubCell"/>
</dbReference>
<feature type="region of interest" description="Disordered" evidence="8">
    <location>
        <begin position="1"/>
        <end position="32"/>
    </location>
</feature>
<evidence type="ECO:0000259" key="9">
    <source>
        <dbReference type="PROSITE" id="PS51837"/>
    </source>
</evidence>
<dbReference type="SMART" id="SM00714">
    <property type="entry name" value="LITAF"/>
    <property type="match status" value="1"/>
</dbReference>
<evidence type="ECO:0000256" key="3">
    <source>
        <dbReference type="ARBA" id="ARBA00004630"/>
    </source>
</evidence>